<keyword evidence="3" id="KW-1185">Reference proteome</keyword>
<dbReference type="EMBL" id="BOMV01000080">
    <property type="protein sequence ID" value="GIF00103.1"/>
    <property type="molecule type" value="Genomic_DNA"/>
</dbReference>
<reference evidence="2" key="1">
    <citation type="submission" date="2021-01" db="EMBL/GenBank/DDBJ databases">
        <title>Whole genome shotgun sequence of Actinoplanes rishiriensis NBRC 108556.</title>
        <authorList>
            <person name="Komaki H."/>
            <person name="Tamura T."/>
        </authorList>
    </citation>
    <scope>NUCLEOTIDE SEQUENCE</scope>
    <source>
        <strain evidence="2">NBRC 108556</strain>
    </source>
</reference>
<feature type="transmembrane region" description="Helical" evidence="1">
    <location>
        <begin position="6"/>
        <end position="25"/>
    </location>
</feature>
<accession>A0A919N2H1</accession>
<gene>
    <name evidence="2" type="ORF">Ari01nite_75670</name>
</gene>
<dbReference type="InterPro" id="IPR029068">
    <property type="entry name" value="Glyas_Bleomycin-R_OHBP_Dase"/>
</dbReference>
<name>A0A919N2H1_9ACTN</name>
<dbReference type="Proteomes" id="UP000636960">
    <property type="component" value="Unassembled WGS sequence"/>
</dbReference>
<sequence>MANEVTVPLLPCASIGDIVTFYGVLGFRTTYKQRKPYPLHGTAT</sequence>
<keyword evidence="1" id="KW-1133">Transmembrane helix</keyword>
<keyword evidence="1" id="KW-0472">Membrane</keyword>
<organism evidence="2 3">
    <name type="scientific">Paractinoplanes rishiriensis</name>
    <dbReference type="NCBI Taxonomy" id="1050105"/>
    <lineage>
        <taxon>Bacteria</taxon>
        <taxon>Bacillati</taxon>
        <taxon>Actinomycetota</taxon>
        <taxon>Actinomycetes</taxon>
        <taxon>Micromonosporales</taxon>
        <taxon>Micromonosporaceae</taxon>
        <taxon>Paractinoplanes</taxon>
    </lineage>
</organism>
<dbReference type="Gene3D" id="3.10.180.10">
    <property type="entry name" value="2,3-Dihydroxybiphenyl 1,2-Dioxygenase, domain 1"/>
    <property type="match status" value="1"/>
</dbReference>
<evidence type="ECO:0000313" key="3">
    <source>
        <dbReference type="Proteomes" id="UP000636960"/>
    </source>
</evidence>
<proteinExistence type="predicted"/>
<comment type="caution">
    <text evidence="2">The sequence shown here is derived from an EMBL/GenBank/DDBJ whole genome shotgun (WGS) entry which is preliminary data.</text>
</comment>
<evidence type="ECO:0000313" key="2">
    <source>
        <dbReference type="EMBL" id="GIF00103.1"/>
    </source>
</evidence>
<dbReference type="AlphaFoldDB" id="A0A919N2H1"/>
<keyword evidence="1" id="KW-0812">Transmembrane</keyword>
<protein>
    <submittedName>
        <fullName evidence="2">Uncharacterized protein</fullName>
    </submittedName>
</protein>
<evidence type="ECO:0000256" key="1">
    <source>
        <dbReference type="SAM" id="Phobius"/>
    </source>
</evidence>